<name>A0A9D4GSF4_DREPO</name>
<evidence type="ECO:0000313" key="2">
    <source>
        <dbReference type="EMBL" id="KAH3820665.1"/>
    </source>
</evidence>
<feature type="compositionally biased region" description="Polar residues" evidence="1">
    <location>
        <begin position="53"/>
        <end position="69"/>
    </location>
</feature>
<dbReference type="AlphaFoldDB" id="A0A9D4GSF4"/>
<evidence type="ECO:0000256" key="1">
    <source>
        <dbReference type="SAM" id="MobiDB-lite"/>
    </source>
</evidence>
<feature type="region of interest" description="Disordered" evidence="1">
    <location>
        <begin position="1"/>
        <end position="69"/>
    </location>
</feature>
<feature type="compositionally biased region" description="Basic and acidic residues" evidence="1">
    <location>
        <begin position="1"/>
        <end position="16"/>
    </location>
</feature>
<dbReference type="EMBL" id="JAIWYP010000005">
    <property type="protein sequence ID" value="KAH3820665.1"/>
    <property type="molecule type" value="Genomic_DNA"/>
</dbReference>
<dbReference type="Proteomes" id="UP000828390">
    <property type="component" value="Unassembled WGS sequence"/>
</dbReference>
<protein>
    <submittedName>
        <fullName evidence="2">Uncharacterized protein</fullName>
    </submittedName>
</protein>
<keyword evidence="3" id="KW-1185">Reference proteome</keyword>
<feature type="compositionally biased region" description="Polar residues" evidence="1">
    <location>
        <begin position="86"/>
        <end position="110"/>
    </location>
</feature>
<reference evidence="2" key="1">
    <citation type="journal article" date="2019" name="bioRxiv">
        <title>The Genome of the Zebra Mussel, Dreissena polymorpha: A Resource for Invasive Species Research.</title>
        <authorList>
            <person name="McCartney M.A."/>
            <person name="Auch B."/>
            <person name="Kono T."/>
            <person name="Mallez S."/>
            <person name="Zhang Y."/>
            <person name="Obille A."/>
            <person name="Becker A."/>
            <person name="Abrahante J.E."/>
            <person name="Garbe J."/>
            <person name="Badalamenti J.P."/>
            <person name="Herman A."/>
            <person name="Mangelson H."/>
            <person name="Liachko I."/>
            <person name="Sullivan S."/>
            <person name="Sone E.D."/>
            <person name="Koren S."/>
            <person name="Silverstein K.A.T."/>
            <person name="Beckman K.B."/>
            <person name="Gohl D.M."/>
        </authorList>
    </citation>
    <scope>NUCLEOTIDE SEQUENCE</scope>
    <source>
        <strain evidence="2">Duluth1</strain>
        <tissue evidence="2">Whole animal</tissue>
    </source>
</reference>
<proteinExistence type="predicted"/>
<feature type="region of interest" description="Disordered" evidence="1">
    <location>
        <begin position="82"/>
        <end position="110"/>
    </location>
</feature>
<reference evidence="2" key="2">
    <citation type="submission" date="2020-11" db="EMBL/GenBank/DDBJ databases">
        <authorList>
            <person name="McCartney M.A."/>
            <person name="Auch B."/>
            <person name="Kono T."/>
            <person name="Mallez S."/>
            <person name="Becker A."/>
            <person name="Gohl D.M."/>
            <person name="Silverstein K.A.T."/>
            <person name="Koren S."/>
            <person name="Bechman K.B."/>
            <person name="Herman A."/>
            <person name="Abrahante J.E."/>
            <person name="Garbe J."/>
        </authorList>
    </citation>
    <scope>NUCLEOTIDE SEQUENCE</scope>
    <source>
        <strain evidence="2">Duluth1</strain>
        <tissue evidence="2">Whole animal</tissue>
    </source>
</reference>
<accession>A0A9D4GSF4</accession>
<sequence>MADAGRRKDTTRRDELAMTIPQVPIKLRYPSRRNPASKPEQARPHTRPRPDPSTAQTIETSDPTFTLSLPVTKGRPLLHIPVRSEFQPTVSQTSRPRNKQDNVTQAPLSY</sequence>
<comment type="caution">
    <text evidence="2">The sequence shown here is derived from an EMBL/GenBank/DDBJ whole genome shotgun (WGS) entry which is preliminary data.</text>
</comment>
<organism evidence="2 3">
    <name type="scientific">Dreissena polymorpha</name>
    <name type="common">Zebra mussel</name>
    <name type="synonym">Mytilus polymorpha</name>
    <dbReference type="NCBI Taxonomy" id="45954"/>
    <lineage>
        <taxon>Eukaryota</taxon>
        <taxon>Metazoa</taxon>
        <taxon>Spiralia</taxon>
        <taxon>Lophotrochozoa</taxon>
        <taxon>Mollusca</taxon>
        <taxon>Bivalvia</taxon>
        <taxon>Autobranchia</taxon>
        <taxon>Heteroconchia</taxon>
        <taxon>Euheterodonta</taxon>
        <taxon>Imparidentia</taxon>
        <taxon>Neoheterodontei</taxon>
        <taxon>Myida</taxon>
        <taxon>Dreissenoidea</taxon>
        <taxon>Dreissenidae</taxon>
        <taxon>Dreissena</taxon>
    </lineage>
</organism>
<gene>
    <name evidence="2" type="ORF">DPMN_122413</name>
</gene>
<evidence type="ECO:0000313" key="3">
    <source>
        <dbReference type="Proteomes" id="UP000828390"/>
    </source>
</evidence>